<dbReference type="PANTHER" id="PTHR33055:SF16">
    <property type="entry name" value="TRANSPOSASE FOR INSERTION SEQUENCE ELEMENT IS1547"/>
    <property type="match status" value="1"/>
</dbReference>
<dbReference type="NCBIfam" id="NF033542">
    <property type="entry name" value="transpos_IS110"/>
    <property type="match status" value="1"/>
</dbReference>
<evidence type="ECO:0000313" key="3">
    <source>
        <dbReference type="EMBL" id="MDV6305730.1"/>
    </source>
</evidence>
<dbReference type="InterPro" id="IPR002525">
    <property type="entry name" value="Transp_IS110-like_N"/>
</dbReference>
<comment type="caution">
    <text evidence="3">The sequence shown here is derived from an EMBL/GenBank/DDBJ whole genome shotgun (WGS) entry which is preliminary data.</text>
</comment>
<sequence length="355" mass="38275">MSSMTDNPPDVSTTVFVGVDTHKSTHHAAIVDYLGREVGDREFPTTAAGHADLIAWITAAGTVERIGVEGTGSYGSTLSTALRAQDLEVVDVDRPDRRSRRFQGKSDPLDARSAARAALTGNATTIPKSHDGTVEAIRFLHNARHSAVKARAEAITQLKSMIVNAPDPIRTDLRQLTDTKLFAACASLPPAARRPVDLDSAVGAALRSVALRIQDLTAEERILAIQIEALVAAHAPHLLARFGVGASTAAQLLITVGDNPERVTSEGSFARLCGVAPIPASSGKTQRHRLDRGGDRQANRALYTIAITRLRSDERTQQYRDRRLAEGKTPREITRCLKRAIAREIFGLLKPTPSP</sequence>
<dbReference type="Pfam" id="PF02371">
    <property type="entry name" value="Transposase_20"/>
    <property type="match status" value="1"/>
</dbReference>
<dbReference type="InterPro" id="IPR047650">
    <property type="entry name" value="Transpos_IS110"/>
</dbReference>
<accession>A0ABU4D7M2</accession>
<name>A0ABU4D7M2_9NOCA</name>
<organism evidence="3 4">
    <name type="scientific">Rhodococcus cerastii</name>
    <dbReference type="NCBI Taxonomy" id="908616"/>
    <lineage>
        <taxon>Bacteria</taxon>
        <taxon>Bacillati</taxon>
        <taxon>Actinomycetota</taxon>
        <taxon>Actinomycetes</taxon>
        <taxon>Mycobacteriales</taxon>
        <taxon>Nocardiaceae</taxon>
        <taxon>Rhodococcus</taxon>
    </lineage>
</organism>
<dbReference type="PANTHER" id="PTHR33055">
    <property type="entry name" value="TRANSPOSASE FOR INSERTION SEQUENCE ELEMENT IS1111A"/>
    <property type="match status" value="1"/>
</dbReference>
<evidence type="ECO:0000259" key="2">
    <source>
        <dbReference type="Pfam" id="PF02371"/>
    </source>
</evidence>
<dbReference type="Proteomes" id="UP001186104">
    <property type="component" value="Unassembled WGS sequence"/>
</dbReference>
<dbReference type="EMBL" id="JAWLKF010000037">
    <property type="protein sequence ID" value="MDV6305730.1"/>
    <property type="molecule type" value="Genomic_DNA"/>
</dbReference>
<dbReference type="InterPro" id="IPR003346">
    <property type="entry name" value="Transposase_20"/>
</dbReference>
<reference evidence="3 4" key="1">
    <citation type="submission" date="2023-10" db="EMBL/GenBank/DDBJ databases">
        <title>Development of a sustainable strategy for remediation of hydrocarbon-contaminated territories based on the waste exchange concept.</title>
        <authorList>
            <person name="Krivoruchko A."/>
        </authorList>
    </citation>
    <scope>NUCLEOTIDE SEQUENCE [LARGE SCALE GENOMIC DNA]</scope>
    <source>
        <strain evidence="3 4">IEGM 1327</strain>
    </source>
</reference>
<protein>
    <submittedName>
        <fullName evidence="3">IS110 family transposase</fullName>
    </submittedName>
</protein>
<dbReference type="RefSeq" id="WP_317534362.1">
    <property type="nucleotide sequence ID" value="NZ_JAWLKF010000037.1"/>
</dbReference>
<gene>
    <name evidence="3" type="ORF">R3P93_24490</name>
</gene>
<evidence type="ECO:0000259" key="1">
    <source>
        <dbReference type="Pfam" id="PF01548"/>
    </source>
</evidence>
<feature type="domain" description="Transposase IS110-like N-terminal" evidence="1">
    <location>
        <begin position="17"/>
        <end position="162"/>
    </location>
</feature>
<keyword evidence="4" id="KW-1185">Reference proteome</keyword>
<feature type="domain" description="Transposase IS116/IS110/IS902 C-terminal" evidence="2">
    <location>
        <begin position="242"/>
        <end position="319"/>
    </location>
</feature>
<dbReference type="Pfam" id="PF01548">
    <property type="entry name" value="DEDD_Tnp_IS110"/>
    <property type="match status" value="1"/>
</dbReference>
<evidence type="ECO:0000313" key="4">
    <source>
        <dbReference type="Proteomes" id="UP001186104"/>
    </source>
</evidence>
<proteinExistence type="predicted"/>